<dbReference type="InterPro" id="IPR027417">
    <property type="entry name" value="P-loop_NTPase"/>
</dbReference>
<dbReference type="SUPFAM" id="SSF52540">
    <property type="entry name" value="P-loop containing nucleoside triphosphate hydrolases"/>
    <property type="match status" value="1"/>
</dbReference>
<dbReference type="Gene3D" id="3.40.50.300">
    <property type="entry name" value="P-loop containing nucleotide triphosphate hydrolases"/>
    <property type="match status" value="1"/>
</dbReference>
<keyword evidence="9" id="KW-1185">Reference proteome</keyword>
<evidence type="ECO:0000256" key="6">
    <source>
        <dbReference type="ARBA" id="ARBA00039970"/>
    </source>
</evidence>
<comment type="subcellular location">
    <subcellularLocation>
        <location evidence="1">Cytoplasm</location>
    </subcellularLocation>
</comment>
<gene>
    <name evidence="8" type="ORF">AFCDBAGC_2029</name>
</gene>
<evidence type="ECO:0000313" key="8">
    <source>
        <dbReference type="EMBL" id="GJD44165.1"/>
    </source>
</evidence>
<keyword evidence="5" id="KW-0067">ATP-binding</keyword>
<keyword evidence="4" id="KW-0547">Nucleotide-binding</keyword>
<sequence>MKGVFVASFDGTAGRGGPLRGRGPAARPVGPGAVHDEPVEVALTFDDNRLASLVFGQYDQNVAHVERRLEVTATALGNHLVLKGSADATERARRVFEKLYARVRTGCGTLTLGDVDGAIQEATVQGQLFPAAVVAAEPDRPHFEQIATRKRGAVRARNAAQDAYIKALRANELVFAEGPAGTGKTWLAVGHAVSLLEQGHAERLILSRPAVEAGERLGFLPGDMRDKVDPYLRPIYDALYDFMEARHVDRGLQTGVIEIAPLAFMRGRTLTNAIVLLDEAQNTTSMQMKMFLTRLGENSRMIVTGDPSQVDLPPGQKSGLVEAVKVLDGVEGIGRITFRDVDVVRHDLVRRIVTAYEGAAHGEADADRNPNPRRRPLA</sequence>
<evidence type="ECO:0000256" key="2">
    <source>
        <dbReference type="ARBA" id="ARBA00010393"/>
    </source>
</evidence>
<evidence type="ECO:0000256" key="1">
    <source>
        <dbReference type="ARBA" id="ARBA00004496"/>
    </source>
</evidence>
<dbReference type="PANTHER" id="PTHR30473">
    <property type="entry name" value="PROTEIN PHOH"/>
    <property type="match status" value="1"/>
</dbReference>
<name>A0ABQ4QH10_9HYPH</name>
<feature type="domain" description="PhoH-like protein" evidence="7">
    <location>
        <begin position="154"/>
        <end position="357"/>
    </location>
</feature>
<dbReference type="Proteomes" id="UP001055117">
    <property type="component" value="Unassembled WGS sequence"/>
</dbReference>
<dbReference type="PANTHER" id="PTHR30473:SF1">
    <property type="entry name" value="PHOH-LIKE PROTEIN"/>
    <property type="match status" value="1"/>
</dbReference>
<accession>A0ABQ4QH10</accession>
<comment type="similarity">
    <text evidence="2">Belongs to the PhoH family.</text>
</comment>
<dbReference type="InterPro" id="IPR003714">
    <property type="entry name" value="PhoH"/>
</dbReference>
<dbReference type="Pfam" id="PF02562">
    <property type="entry name" value="PhoH"/>
    <property type="match status" value="1"/>
</dbReference>
<dbReference type="EMBL" id="BPQG01000029">
    <property type="protein sequence ID" value="GJD44165.1"/>
    <property type="molecule type" value="Genomic_DNA"/>
</dbReference>
<dbReference type="InterPro" id="IPR051451">
    <property type="entry name" value="PhoH2-like"/>
</dbReference>
<evidence type="ECO:0000256" key="5">
    <source>
        <dbReference type="ARBA" id="ARBA00022840"/>
    </source>
</evidence>
<organism evidence="8 9">
    <name type="scientific">Methylobacterium cerastii</name>
    <dbReference type="NCBI Taxonomy" id="932741"/>
    <lineage>
        <taxon>Bacteria</taxon>
        <taxon>Pseudomonadati</taxon>
        <taxon>Pseudomonadota</taxon>
        <taxon>Alphaproteobacteria</taxon>
        <taxon>Hyphomicrobiales</taxon>
        <taxon>Methylobacteriaceae</taxon>
        <taxon>Methylobacterium</taxon>
    </lineage>
</organism>
<evidence type="ECO:0000259" key="7">
    <source>
        <dbReference type="Pfam" id="PF02562"/>
    </source>
</evidence>
<evidence type="ECO:0000313" key="9">
    <source>
        <dbReference type="Proteomes" id="UP001055117"/>
    </source>
</evidence>
<comment type="caution">
    <text evidence="8">The sequence shown here is derived from an EMBL/GenBank/DDBJ whole genome shotgun (WGS) entry which is preliminary data.</text>
</comment>
<proteinExistence type="inferred from homology"/>
<evidence type="ECO:0000256" key="4">
    <source>
        <dbReference type="ARBA" id="ARBA00022741"/>
    </source>
</evidence>
<evidence type="ECO:0000256" key="3">
    <source>
        <dbReference type="ARBA" id="ARBA00022490"/>
    </source>
</evidence>
<reference evidence="8 9" key="1">
    <citation type="journal article" date="2021" name="Front. Microbiol.">
        <title>Comprehensive Comparative Genomics and Phenotyping of Methylobacterium Species.</title>
        <authorList>
            <person name="Alessa O."/>
            <person name="Ogura Y."/>
            <person name="Fujitani Y."/>
            <person name="Takami H."/>
            <person name="Hayashi T."/>
            <person name="Sahin N."/>
            <person name="Tani A."/>
        </authorList>
    </citation>
    <scope>NUCLEOTIDE SEQUENCE [LARGE SCALE GENOMIC DNA]</scope>
    <source>
        <strain evidence="8 9">DSM 23679</strain>
    </source>
</reference>
<protein>
    <recommendedName>
        <fullName evidence="6">PhoH-like protein</fullName>
    </recommendedName>
</protein>
<keyword evidence="3" id="KW-0963">Cytoplasm</keyword>